<keyword evidence="2" id="KW-1185">Reference proteome</keyword>
<evidence type="ECO:0000313" key="1">
    <source>
        <dbReference type="EMBL" id="MBC9824736.1"/>
    </source>
</evidence>
<name>A0ABR7TBX6_9LACT</name>
<protein>
    <submittedName>
        <fullName evidence="1">Uncharacterized protein</fullName>
    </submittedName>
</protein>
<sequence length="99" mass="11098">MKLIITFLDGEKLELCDSSIINGYINIEQPDKEFKLEKVFSTSFDAGYTNEASLVATKTPQLGYASLINEVEWISVGSNTDFSTFYKTTSIKSISRKLL</sequence>
<dbReference type="RefSeq" id="WP_023177729.1">
    <property type="nucleotide sequence ID" value="NZ_JAMAYM010000002.1"/>
</dbReference>
<gene>
    <name evidence="1" type="ORF">GLO26_02675</name>
</gene>
<organism evidence="1 2">
    <name type="scientific">Carnobacterium inhibens</name>
    <dbReference type="NCBI Taxonomy" id="147709"/>
    <lineage>
        <taxon>Bacteria</taxon>
        <taxon>Bacillati</taxon>
        <taxon>Bacillota</taxon>
        <taxon>Bacilli</taxon>
        <taxon>Lactobacillales</taxon>
        <taxon>Carnobacteriaceae</taxon>
        <taxon>Carnobacterium</taxon>
    </lineage>
</organism>
<proteinExistence type="predicted"/>
<evidence type="ECO:0000313" key="2">
    <source>
        <dbReference type="Proteomes" id="UP000638836"/>
    </source>
</evidence>
<comment type="caution">
    <text evidence="1">The sequence shown here is derived from an EMBL/GenBank/DDBJ whole genome shotgun (WGS) entry which is preliminary data.</text>
</comment>
<reference evidence="1 2" key="1">
    <citation type="journal article" date="2020" name="Microorganisms">
        <title>New Insight into Antimicrobial Compounds from Food and Marine-Sourced Carnobacterium Species through Phenotype and Genome Analyses.</title>
        <authorList>
            <person name="Begrem S."/>
            <person name="Ivaniuk F."/>
            <person name="Gigout-Chevalier F."/>
            <person name="Kolypczuk L."/>
            <person name="Bonnetot S."/>
            <person name="Leroi F."/>
            <person name="Grovel O."/>
            <person name="Delbarre-Ladrat C."/>
            <person name="Passerini D."/>
        </authorList>
    </citation>
    <scope>NUCLEOTIDE SEQUENCE [LARGE SCALE GENOMIC DNA]</scope>
    <source>
        <strain evidence="1 2">MIP2551</strain>
    </source>
</reference>
<dbReference type="EMBL" id="WNJQ01000002">
    <property type="protein sequence ID" value="MBC9824736.1"/>
    <property type="molecule type" value="Genomic_DNA"/>
</dbReference>
<accession>A0ABR7TBX6</accession>
<dbReference type="Proteomes" id="UP000638836">
    <property type="component" value="Unassembled WGS sequence"/>
</dbReference>